<comment type="caution">
    <text evidence="1">The sequence shown here is derived from an EMBL/GenBank/DDBJ whole genome shotgun (WGS) entry which is preliminary data.</text>
</comment>
<gene>
    <name evidence="1" type="ORF">VZT92_024722</name>
</gene>
<organism evidence="1 2">
    <name type="scientific">Zoarces viviparus</name>
    <name type="common">Viviparous eelpout</name>
    <name type="synonym">Blennius viviparus</name>
    <dbReference type="NCBI Taxonomy" id="48416"/>
    <lineage>
        <taxon>Eukaryota</taxon>
        <taxon>Metazoa</taxon>
        <taxon>Chordata</taxon>
        <taxon>Craniata</taxon>
        <taxon>Vertebrata</taxon>
        <taxon>Euteleostomi</taxon>
        <taxon>Actinopterygii</taxon>
        <taxon>Neopterygii</taxon>
        <taxon>Teleostei</taxon>
        <taxon>Neoteleostei</taxon>
        <taxon>Acanthomorphata</taxon>
        <taxon>Eupercaria</taxon>
        <taxon>Perciformes</taxon>
        <taxon>Cottioidei</taxon>
        <taxon>Zoarcales</taxon>
        <taxon>Zoarcidae</taxon>
        <taxon>Zoarcinae</taxon>
        <taxon>Zoarces</taxon>
    </lineage>
</organism>
<evidence type="ECO:0000313" key="1">
    <source>
        <dbReference type="EMBL" id="KAK9516811.1"/>
    </source>
</evidence>
<dbReference type="Proteomes" id="UP001488805">
    <property type="component" value="Unassembled WGS sequence"/>
</dbReference>
<accession>A0AAW1E2R4</accession>
<sequence length="83" mass="8979">MVGPCGHKGDSLLTQLSLYLENVPLKTRNNTQQLPFVKVSVVQSSLSKQTAIPTKALSFVSVGVEGEVMTYSVSDWLALVGWV</sequence>
<name>A0AAW1E2R4_ZOAVI</name>
<protein>
    <submittedName>
        <fullName evidence="1">Uncharacterized protein</fullName>
    </submittedName>
</protein>
<proteinExistence type="predicted"/>
<dbReference type="EMBL" id="JBCEZU010000575">
    <property type="protein sequence ID" value="KAK9516811.1"/>
    <property type="molecule type" value="Genomic_DNA"/>
</dbReference>
<evidence type="ECO:0000313" key="2">
    <source>
        <dbReference type="Proteomes" id="UP001488805"/>
    </source>
</evidence>
<keyword evidence="2" id="KW-1185">Reference proteome</keyword>
<reference evidence="1 2" key="1">
    <citation type="journal article" date="2024" name="Genome Biol. Evol.">
        <title>Chromosome-level genome assembly of the viviparous eelpout Zoarces viviparus.</title>
        <authorList>
            <person name="Fuhrmann N."/>
            <person name="Brasseur M.V."/>
            <person name="Bakowski C.E."/>
            <person name="Podsiadlowski L."/>
            <person name="Prost S."/>
            <person name="Krehenwinkel H."/>
            <person name="Mayer C."/>
        </authorList>
    </citation>
    <scope>NUCLEOTIDE SEQUENCE [LARGE SCALE GENOMIC DNA]</scope>
    <source>
        <strain evidence="1">NO-MEL_2022_Ind0_liver</strain>
    </source>
</reference>
<dbReference type="AlphaFoldDB" id="A0AAW1E2R4"/>